<evidence type="ECO:0000259" key="3">
    <source>
        <dbReference type="Pfam" id="PF26633"/>
    </source>
</evidence>
<dbReference type="PANTHER" id="PTHR32046">
    <property type="entry name" value="G DOMAIN-CONTAINING PROTEIN"/>
    <property type="match status" value="1"/>
</dbReference>
<dbReference type="CDD" id="cd00882">
    <property type="entry name" value="Ras_like_GTPase"/>
    <property type="match status" value="1"/>
</dbReference>
<evidence type="ECO:0000259" key="2">
    <source>
        <dbReference type="Pfam" id="PF01926"/>
    </source>
</evidence>
<dbReference type="Pfam" id="PF01926">
    <property type="entry name" value="MMR_HSR1"/>
    <property type="match status" value="1"/>
</dbReference>
<dbReference type="InterPro" id="IPR058519">
    <property type="entry name" value="DUF8206"/>
</dbReference>
<organism evidence="4 5">
    <name type="scientific">Panagrolaimus superbus</name>
    <dbReference type="NCBI Taxonomy" id="310955"/>
    <lineage>
        <taxon>Eukaryota</taxon>
        <taxon>Metazoa</taxon>
        <taxon>Ecdysozoa</taxon>
        <taxon>Nematoda</taxon>
        <taxon>Chromadorea</taxon>
        <taxon>Rhabditida</taxon>
        <taxon>Tylenchina</taxon>
        <taxon>Panagrolaimomorpha</taxon>
        <taxon>Panagrolaimoidea</taxon>
        <taxon>Panagrolaimidae</taxon>
        <taxon>Panagrolaimus</taxon>
    </lineage>
</organism>
<sequence>MELNNQAAADKQRVQINTERVIEWIQKNDNQNGQKTVIIDHNFQNHESVPKKDNKIIQSLSTSLSTTAVKSQVSNVIAHNNEWMQSEKSGVGKSTWINAFANYLIYNTLEEAIAAEAPVCVIPTKFTMNDAKNQCHEVILGEHQNECFKSQAASTTQEAKTYFFETDEYNIYLIDTPGTNDTRGPEQDEENMQKILRAISPFKELHAICFLFKPNEYQNEAFRFCCAKFGGVKIKNAEIETYSESWTHSAQEISRLLKYAAQLRPNKTSDTLSINETRTWILRLINPTIQVSDIIQTNMQKLEERINELESIESNIEDLQKRAAVPITSLEIKRLNKPQTVCASRKCVQYEKIGGNLQTIYKTVCHKDCFF</sequence>
<evidence type="ECO:0000313" key="5">
    <source>
        <dbReference type="WBParaSite" id="PSU_v2.g21031.t1"/>
    </source>
</evidence>
<dbReference type="PANTHER" id="PTHR32046:SF11">
    <property type="entry name" value="IMMUNE-ASSOCIATED NUCLEOTIDE-BINDING PROTEIN 10-LIKE"/>
    <property type="match status" value="1"/>
</dbReference>
<dbReference type="Pfam" id="PF26633">
    <property type="entry name" value="DUF8206"/>
    <property type="match status" value="1"/>
</dbReference>
<dbReference type="Gene3D" id="3.40.50.300">
    <property type="entry name" value="P-loop containing nucleotide triphosphate hydrolases"/>
    <property type="match status" value="1"/>
</dbReference>
<dbReference type="WBParaSite" id="PSU_v2.g21031.t1">
    <property type="protein sequence ID" value="PSU_v2.g21031.t1"/>
    <property type="gene ID" value="PSU_v2.g21031"/>
</dbReference>
<protein>
    <submittedName>
        <fullName evidence="5">G domain-containing protein</fullName>
    </submittedName>
</protein>
<name>A0A914YN52_9BILA</name>
<dbReference type="SUPFAM" id="SSF52540">
    <property type="entry name" value="P-loop containing nucleoside triphosphate hydrolases"/>
    <property type="match status" value="1"/>
</dbReference>
<dbReference type="InterPro" id="IPR006073">
    <property type="entry name" value="GTP-bd"/>
</dbReference>
<evidence type="ECO:0000256" key="1">
    <source>
        <dbReference type="SAM" id="Coils"/>
    </source>
</evidence>
<dbReference type="Proteomes" id="UP000887577">
    <property type="component" value="Unplaced"/>
</dbReference>
<accession>A0A914YN52</accession>
<dbReference type="AlphaFoldDB" id="A0A914YN52"/>
<dbReference type="GO" id="GO:0005525">
    <property type="term" value="F:GTP binding"/>
    <property type="evidence" value="ECO:0007669"/>
    <property type="project" value="InterPro"/>
</dbReference>
<evidence type="ECO:0000313" key="4">
    <source>
        <dbReference type="Proteomes" id="UP000887577"/>
    </source>
</evidence>
<feature type="coiled-coil region" evidence="1">
    <location>
        <begin position="292"/>
        <end position="322"/>
    </location>
</feature>
<keyword evidence="4" id="KW-1185">Reference proteome</keyword>
<dbReference type="InterPro" id="IPR027417">
    <property type="entry name" value="P-loop_NTPase"/>
</dbReference>
<feature type="domain" description="G" evidence="2">
    <location>
        <begin position="149"/>
        <end position="219"/>
    </location>
</feature>
<feature type="domain" description="DUF8206" evidence="3">
    <location>
        <begin position="335"/>
        <end position="370"/>
    </location>
</feature>
<proteinExistence type="predicted"/>
<reference evidence="5" key="1">
    <citation type="submission" date="2022-11" db="UniProtKB">
        <authorList>
            <consortium name="WormBaseParasite"/>
        </authorList>
    </citation>
    <scope>IDENTIFICATION</scope>
</reference>
<keyword evidence="1" id="KW-0175">Coiled coil</keyword>